<comment type="subcellular location">
    <subcellularLocation>
        <location evidence="1">Nucleus</location>
    </subcellularLocation>
</comment>
<feature type="domain" description="C2H2-type" evidence="12">
    <location>
        <begin position="460"/>
        <end position="489"/>
    </location>
</feature>
<dbReference type="PROSITE" id="PS00028">
    <property type="entry name" value="ZINC_FINGER_C2H2_1"/>
    <property type="match status" value="8"/>
</dbReference>
<feature type="compositionally biased region" description="Acidic residues" evidence="11">
    <location>
        <begin position="779"/>
        <end position="791"/>
    </location>
</feature>
<evidence type="ECO:0000256" key="3">
    <source>
        <dbReference type="ARBA" id="ARBA00022737"/>
    </source>
</evidence>
<reference evidence="14 15" key="1">
    <citation type="submission" date="2025-05" db="UniProtKB">
        <authorList>
            <consortium name="RefSeq"/>
        </authorList>
    </citation>
    <scope>IDENTIFICATION</scope>
    <source>
        <tissue evidence="14 15">Muscle</tissue>
    </source>
</reference>
<organism evidence="13 15">
    <name type="scientific">Limulus polyphemus</name>
    <name type="common">Atlantic horseshoe crab</name>
    <dbReference type="NCBI Taxonomy" id="6850"/>
    <lineage>
        <taxon>Eukaryota</taxon>
        <taxon>Metazoa</taxon>
        <taxon>Ecdysozoa</taxon>
        <taxon>Arthropoda</taxon>
        <taxon>Chelicerata</taxon>
        <taxon>Merostomata</taxon>
        <taxon>Xiphosura</taxon>
        <taxon>Limulidae</taxon>
        <taxon>Limulus</taxon>
    </lineage>
</organism>
<keyword evidence="2" id="KW-0479">Metal-binding</keyword>
<dbReference type="SMART" id="SM00355">
    <property type="entry name" value="ZnF_C2H2"/>
    <property type="match status" value="13"/>
</dbReference>
<evidence type="ECO:0000259" key="12">
    <source>
        <dbReference type="PROSITE" id="PS50157"/>
    </source>
</evidence>
<feature type="compositionally biased region" description="Polar residues" evidence="11">
    <location>
        <begin position="393"/>
        <end position="407"/>
    </location>
</feature>
<proteinExistence type="predicted"/>
<dbReference type="Pfam" id="PF00096">
    <property type="entry name" value="zf-C2H2"/>
    <property type="match status" value="4"/>
</dbReference>
<feature type="region of interest" description="Disordered" evidence="11">
    <location>
        <begin position="389"/>
        <end position="424"/>
    </location>
</feature>
<dbReference type="PANTHER" id="PTHR24384:SF189">
    <property type="entry name" value="C2H2-TYPE DOMAIN-CONTAINING PROTEIN-RELATED"/>
    <property type="match status" value="1"/>
</dbReference>
<feature type="domain" description="C2H2-type" evidence="12">
    <location>
        <begin position="669"/>
        <end position="696"/>
    </location>
</feature>
<evidence type="ECO:0000256" key="7">
    <source>
        <dbReference type="ARBA" id="ARBA00023125"/>
    </source>
</evidence>
<feature type="domain" description="C2H2-type" evidence="12">
    <location>
        <begin position="360"/>
        <end position="382"/>
    </location>
</feature>
<evidence type="ECO:0000256" key="11">
    <source>
        <dbReference type="SAM" id="MobiDB-lite"/>
    </source>
</evidence>
<feature type="domain" description="C2H2-type" evidence="12">
    <location>
        <begin position="553"/>
        <end position="580"/>
    </location>
</feature>
<keyword evidence="3" id="KW-0677">Repeat</keyword>
<feature type="compositionally biased region" description="Polar residues" evidence="11">
    <location>
        <begin position="768"/>
        <end position="778"/>
    </location>
</feature>
<evidence type="ECO:0000256" key="9">
    <source>
        <dbReference type="ARBA" id="ARBA00023242"/>
    </source>
</evidence>
<evidence type="ECO:0000256" key="8">
    <source>
        <dbReference type="ARBA" id="ARBA00023163"/>
    </source>
</evidence>
<evidence type="ECO:0000256" key="10">
    <source>
        <dbReference type="PROSITE-ProRule" id="PRU00042"/>
    </source>
</evidence>
<keyword evidence="5" id="KW-0862">Zinc</keyword>
<protein>
    <submittedName>
        <fullName evidence="15">Zinc finger protein 341-like isoform X1</fullName>
    </submittedName>
    <submittedName>
        <fullName evidence="14">Zinc finger protein 341-like isoform X2</fullName>
    </submittedName>
</protein>
<evidence type="ECO:0000256" key="4">
    <source>
        <dbReference type="ARBA" id="ARBA00022771"/>
    </source>
</evidence>
<feature type="domain" description="C2H2-type" evidence="12">
    <location>
        <begin position="609"/>
        <end position="635"/>
    </location>
</feature>
<feature type="domain" description="C2H2-type" evidence="12">
    <location>
        <begin position="332"/>
        <end position="359"/>
    </location>
</feature>
<feature type="domain" description="C2H2-type" evidence="12">
    <location>
        <begin position="581"/>
        <end position="608"/>
    </location>
</feature>
<name>A0ABM1TAJ2_LIMPO</name>
<feature type="compositionally biased region" description="Basic and acidic residues" evidence="11">
    <location>
        <begin position="408"/>
        <end position="424"/>
    </location>
</feature>
<feature type="domain" description="C2H2-type" evidence="12">
    <location>
        <begin position="636"/>
        <end position="668"/>
    </location>
</feature>
<dbReference type="PANTHER" id="PTHR24384">
    <property type="entry name" value="FINGER PUTATIVE TRANSCRIPTION FACTOR FAMILY-RELATED"/>
    <property type="match status" value="1"/>
</dbReference>
<dbReference type="Proteomes" id="UP000694941">
    <property type="component" value="Unplaced"/>
</dbReference>
<dbReference type="RefSeq" id="XP_022252898.1">
    <property type="nucleotide sequence ID" value="XM_022397190.1"/>
</dbReference>
<feature type="domain" description="C2H2-type" evidence="12">
    <location>
        <begin position="490"/>
        <end position="513"/>
    </location>
</feature>
<keyword evidence="8" id="KW-0804">Transcription</keyword>
<dbReference type="GeneID" id="106468828"/>
<dbReference type="InterPro" id="IPR050752">
    <property type="entry name" value="C2H2-ZF_domain"/>
</dbReference>
<feature type="domain" description="C2H2-type" evidence="12">
    <location>
        <begin position="699"/>
        <end position="718"/>
    </location>
</feature>
<keyword evidence="13" id="KW-1185">Reference proteome</keyword>
<dbReference type="InterPro" id="IPR013087">
    <property type="entry name" value="Znf_C2H2_type"/>
</dbReference>
<dbReference type="InterPro" id="IPR036236">
    <property type="entry name" value="Znf_C2H2_sf"/>
</dbReference>
<evidence type="ECO:0000256" key="6">
    <source>
        <dbReference type="ARBA" id="ARBA00023015"/>
    </source>
</evidence>
<keyword evidence="7" id="KW-0238">DNA-binding</keyword>
<keyword evidence="6" id="KW-0805">Transcription regulation</keyword>
<dbReference type="RefSeq" id="XP_013784726.1">
    <property type="nucleotide sequence ID" value="XM_013929272.2"/>
</dbReference>
<evidence type="ECO:0000313" key="14">
    <source>
        <dbReference type="RefSeq" id="XP_013784726.1"/>
    </source>
</evidence>
<evidence type="ECO:0000256" key="5">
    <source>
        <dbReference type="ARBA" id="ARBA00022833"/>
    </source>
</evidence>
<keyword evidence="9" id="KW-0539">Nucleus</keyword>
<keyword evidence="4 10" id="KW-0863">Zinc-finger</keyword>
<feature type="domain" description="C2H2-type" evidence="12">
    <location>
        <begin position="54"/>
        <end position="76"/>
    </location>
</feature>
<feature type="region of interest" description="Disordered" evidence="11">
    <location>
        <begin position="715"/>
        <end position="793"/>
    </location>
</feature>
<feature type="domain" description="C2H2-type" evidence="12">
    <location>
        <begin position="432"/>
        <end position="459"/>
    </location>
</feature>
<dbReference type="PROSITE" id="PS50157">
    <property type="entry name" value="ZINC_FINGER_C2H2_2"/>
    <property type="match status" value="12"/>
</dbReference>
<accession>A0ABM1TAJ2</accession>
<evidence type="ECO:0000313" key="13">
    <source>
        <dbReference type="Proteomes" id="UP000694941"/>
    </source>
</evidence>
<gene>
    <name evidence="14 15" type="primary">LOC106468828</name>
</gene>
<evidence type="ECO:0000313" key="15">
    <source>
        <dbReference type="RefSeq" id="XP_022252898.1"/>
    </source>
</evidence>
<evidence type="ECO:0000256" key="1">
    <source>
        <dbReference type="ARBA" id="ARBA00004123"/>
    </source>
</evidence>
<dbReference type="SUPFAM" id="SSF57667">
    <property type="entry name" value="beta-beta-alpha zinc fingers"/>
    <property type="match status" value="6"/>
</dbReference>
<evidence type="ECO:0000256" key="2">
    <source>
        <dbReference type="ARBA" id="ARBA00022723"/>
    </source>
</evidence>
<sequence length="901" mass="100337">MQRMSQLLFDALSGGMATIDSPTVLTVQSLLDSQNILTSPDSGMTIAPDDEDVFQCGRCKKQFSSLSQFMSHKKEHCSVGSSNNATTIVSQNSCLSQSAQTPGSLSRQLNQMQIPGSPGLAAITSGVVLNEADLLSFTSAIEQGVGTASTTLTATNTSTQNSFLSQFVSSARNVMYDHHVVSSETQIQQDNGTVQTQGQAVGLSLLTNTLVPTRLIVTSQSNSTYTAYSPNMIMGNIQADKSLNIGTSGDSKHTFSPRKIAPNTTSLLTEVTDVTSSCLQKDGQEKDELGQRTSGPVHIVPDLKGSVVRSRKRGGGVNCSNSESGNKQSRKLRCPYCSKEFTKNFDMQQHIRCHTGVKPFQCIVCGRAFAQKSNVKKHMQTHKVWPDGLAHTLPQQPLGENSSSNIEIDTKSDGAETDKSDSEKSQAIDNRYVCSYCSFSSKTYYELKSHMTQHKEEKVYKCILKSCNMTFQDLEAFVEHTRMHENELTYRCHLCNKHFQSLYDLGVHQYSHSLYPNQGPRVTSRYFRCTLCLNKYATPAALEHHMATSSHKYSCHYCNKVFPCERYLRRHLLTHSSNDMHVCSVCNKGFKTEYYLRVHSLIHTGEKPFQCHCGASFNRKDRLKRHKLIHEAVKKYKCPFRMVAGCPREFNRPDKLKAHILTHSGIKPYTCKVCERGFRRKATLIDHERLHQEGQASPYFCNQCEKGFAQETELQSHKCPGQPASKGKNQKLSKQANYRRLRSNRRRRGSLDKSASSIETRRQERTSKSLMENQSSAQDAEELPNTDDGDDIPTAHIEIITTGDFGVSASTGYSQLSLYPVQISSNLTLQPVVTYPSSSESNIQAQESPVNTLSDASQKTNSTLPVSYLETKVVGDQGAPHIIGCFTLPLEDQHHELHKNC</sequence>
<dbReference type="Gene3D" id="3.30.160.60">
    <property type="entry name" value="Classic Zinc Finger"/>
    <property type="match status" value="8"/>
</dbReference>
<feature type="compositionally biased region" description="Basic residues" evidence="11">
    <location>
        <begin position="737"/>
        <end position="748"/>
    </location>
</feature>
<dbReference type="Pfam" id="PF13912">
    <property type="entry name" value="zf-C2H2_6"/>
    <property type="match status" value="2"/>
</dbReference>